<evidence type="ECO:0000313" key="2">
    <source>
        <dbReference type="EMBL" id="DAF45603.1"/>
    </source>
</evidence>
<accession>A0A8S5S466</accession>
<dbReference type="EMBL" id="BK032514">
    <property type="protein sequence ID" value="DAF45603.1"/>
    <property type="molecule type" value="Genomic_DNA"/>
</dbReference>
<sequence length="98" mass="10877">MEKPDGSRWSHPVFVSVRHTQHQELPGNRKKTRTGSGSMDRGGEDGQCTNGGRRGIRTRGKATQFETESARSFSANGCEKGRPKEAPLVFRKIPEISH</sequence>
<reference evidence="2" key="1">
    <citation type="journal article" date="2021" name="Proc. Natl. Acad. Sci. U.S.A.">
        <title>A Catalog of Tens of Thousands of Viruses from Human Metagenomes Reveals Hidden Associations with Chronic Diseases.</title>
        <authorList>
            <person name="Tisza M.J."/>
            <person name="Buck C.B."/>
        </authorList>
    </citation>
    <scope>NUCLEOTIDE SEQUENCE</scope>
    <source>
        <strain evidence="2">CtBLh2</strain>
    </source>
</reference>
<name>A0A8S5S466_9CAUD</name>
<proteinExistence type="predicted"/>
<feature type="compositionally biased region" description="Polar residues" evidence="1">
    <location>
        <begin position="64"/>
        <end position="75"/>
    </location>
</feature>
<evidence type="ECO:0000256" key="1">
    <source>
        <dbReference type="SAM" id="MobiDB-lite"/>
    </source>
</evidence>
<feature type="region of interest" description="Disordered" evidence="1">
    <location>
        <begin position="1"/>
        <end position="98"/>
    </location>
</feature>
<protein>
    <submittedName>
        <fullName evidence="2">Uncharacterized protein</fullName>
    </submittedName>
</protein>
<organism evidence="2">
    <name type="scientific">Siphoviridae sp. ctBLh2</name>
    <dbReference type="NCBI Taxonomy" id="2827803"/>
    <lineage>
        <taxon>Viruses</taxon>
        <taxon>Duplodnaviria</taxon>
        <taxon>Heunggongvirae</taxon>
        <taxon>Uroviricota</taxon>
        <taxon>Caudoviricetes</taxon>
    </lineage>
</organism>